<dbReference type="SUPFAM" id="SSF50985">
    <property type="entry name" value="RCC1/BLIP-II"/>
    <property type="match status" value="1"/>
</dbReference>
<dbReference type="EMBL" id="JANBPY010001962">
    <property type="protein sequence ID" value="KAJ1957366.1"/>
    <property type="molecule type" value="Genomic_DNA"/>
</dbReference>
<dbReference type="Proteomes" id="UP001150925">
    <property type="component" value="Unassembled WGS sequence"/>
</dbReference>
<keyword evidence="7" id="KW-1185">Reference proteome</keyword>
<feature type="repeat" description="RCC1" evidence="3">
    <location>
        <begin position="289"/>
        <end position="352"/>
    </location>
</feature>
<dbReference type="InterPro" id="IPR051553">
    <property type="entry name" value="Ran_GTPase-activating"/>
</dbReference>
<evidence type="ECO:0000313" key="6">
    <source>
        <dbReference type="EMBL" id="KAJ1957366.1"/>
    </source>
</evidence>
<feature type="region of interest" description="Disordered" evidence="4">
    <location>
        <begin position="361"/>
        <end position="384"/>
    </location>
</feature>
<reference evidence="6" key="1">
    <citation type="submission" date="2022-07" db="EMBL/GenBank/DDBJ databases">
        <title>Phylogenomic reconstructions and comparative analyses of Kickxellomycotina fungi.</title>
        <authorList>
            <person name="Reynolds N.K."/>
            <person name="Stajich J.E."/>
            <person name="Barry K."/>
            <person name="Grigoriev I.V."/>
            <person name="Crous P."/>
            <person name="Smith M.E."/>
        </authorList>
    </citation>
    <scope>NUCLEOTIDE SEQUENCE</scope>
    <source>
        <strain evidence="6">RSA 1196</strain>
    </source>
</reference>
<feature type="repeat" description="RCC1" evidence="3">
    <location>
        <begin position="210"/>
        <end position="288"/>
    </location>
</feature>
<evidence type="ECO:0000313" key="7">
    <source>
        <dbReference type="Proteomes" id="UP001150925"/>
    </source>
</evidence>
<keyword evidence="2" id="KW-0677">Repeat</keyword>
<dbReference type="Pfam" id="PF25390">
    <property type="entry name" value="WD40_RLD"/>
    <property type="match status" value="1"/>
</dbReference>
<evidence type="ECO:0000259" key="5">
    <source>
        <dbReference type="Pfam" id="PF25390"/>
    </source>
</evidence>
<feature type="compositionally biased region" description="Polar residues" evidence="4">
    <location>
        <begin position="372"/>
        <end position="384"/>
    </location>
</feature>
<feature type="repeat" description="RCC1" evidence="3">
    <location>
        <begin position="428"/>
        <end position="485"/>
    </location>
</feature>
<dbReference type="InterPro" id="IPR009091">
    <property type="entry name" value="RCC1/BLIP-II"/>
</dbReference>
<feature type="domain" description="RCC1-like" evidence="5">
    <location>
        <begin position="6"/>
        <end position="481"/>
    </location>
</feature>
<evidence type="ECO:0000256" key="1">
    <source>
        <dbReference type="ARBA" id="ARBA00022658"/>
    </source>
</evidence>
<organism evidence="6 7">
    <name type="scientific">Dispira parvispora</name>
    <dbReference type="NCBI Taxonomy" id="1520584"/>
    <lineage>
        <taxon>Eukaryota</taxon>
        <taxon>Fungi</taxon>
        <taxon>Fungi incertae sedis</taxon>
        <taxon>Zoopagomycota</taxon>
        <taxon>Kickxellomycotina</taxon>
        <taxon>Dimargaritomycetes</taxon>
        <taxon>Dimargaritales</taxon>
        <taxon>Dimargaritaceae</taxon>
        <taxon>Dispira</taxon>
    </lineage>
</organism>
<feature type="repeat" description="RCC1" evidence="3">
    <location>
        <begin position="131"/>
        <end position="209"/>
    </location>
</feature>
<feature type="region of interest" description="Disordered" evidence="4">
    <location>
        <begin position="149"/>
        <end position="186"/>
    </location>
</feature>
<dbReference type="PRINTS" id="PR00633">
    <property type="entry name" value="RCCNDNSATION"/>
</dbReference>
<feature type="repeat" description="RCC1" evidence="3">
    <location>
        <begin position="4"/>
        <end position="72"/>
    </location>
</feature>
<evidence type="ECO:0000256" key="4">
    <source>
        <dbReference type="SAM" id="MobiDB-lite"/>
    </source>
</evidence>
<comment type="caution">
    <text evidence="6">The sequence shown here is derived from an EMBL/GenBank/DDBJ whole genome shotgun (WGS) entry which is preliminary data.</text>
</comment>
<name>A0A9W8E1C8_9FUNG</name>
<dbReference type="InterPro" id="IPR058923">
    <property type="entry name" value="RCC1-like_dom"/>
</dbReference>
<dbReference type="OrthoDB" id="5370059at2759"/>
<gene>
    <name evidence="6" type="primary">ATS1</name>
    <name evidence="6" type="ORF">IWQ62_005107</name>
</gene>
<dbReference type="Gene3D" id="2.130.10.30">
    <property type="entry name" value="Regulator of chromosome condensation 1/beta-lactamase-inhibitor protein II"/>
    <property type="match status" value="2"/>
</dbReference>
<sequence>MPPTTLFSLGSNSSGQLGVGHLEDSAHPVPSLSAPYLVHALDSLPASIQLRAQRPWLKLTGGGNHAMALTDSGQLLACGSHHEGQLGLGTLRNTSKECPENLVTRWTPLDNYSWTDVACGWNHTLAICNKGHVYAFGCGTFGQLGLSATTSDQSSQSHTDRITPSHPGSATSRPVTRVDTPQMVPVGSPGNRIVKVACGLRHSVALDQQGQVWGWGVHRHGQLGCPDISKVSKLDTSRLSRPRQSVTYHVTPQLLTHATNRDGEPILLPKNIVQIACGQHHTVLLTDKGTVVVLGSDKYGQHGWASRHITNPSTPQATKDTDASLVAFSAPQPIRITKIASGWNHVVVLCSEGSVFSWGRNDHGQLGDRPSPATSDSEPTILPQDSTVQRSYPYCRATPERVLFPPDAAPIIDISCGSEHTLALDSRGVCYAWGWNEHGNCGLDTLEDVRYPRPIPFSAEPPVPPSEIRVAQVGCGYGFSLLAIE</sequence>
<dbReference type="PROSITE" id="PS00626">
    <property type="entry name" value="RCC1_2"/>
    <property type="match status" value="4"/>
</dbReference>
<evidence type="ECO:0000256" key="3">
    <source>
        <dbReference type="PROSITE-ProRule" id="PRU00235"/>
    </source>
</evidence>
<dbReference type="AlphaFoldDB" id="A0A9W8E1C8"/>
<dbReference type="GO" id="GO:0005737">
    <property type="term" value="C:cytoplasm"/>
    <property type="evidence" value="ECO:0007669"/>
    <property type="project" value="TreeGrafter"/>
</dbReference>
<keyword evidence="1" id="KW-0344">Guanine-nucleotide releasing factor</keyword>
<dbReference type="InterPro" id="IPR000408">
    <property type="entry name" value="Reg_chr_condens"/>
</dbReference>
<feature type="repeat" description="RCC1" evidence="3">
    <location>
        <begin position="353"/>
        <end position="427"/>
    </location>
</feature>
<protein>
    <submittedName>
        <fullName evidence="6">Alpha tubulin suppressor</fullName>
    </submittedName>
</protein>
<feature type="repeat" description="RCC1" evidence="3">
    <location>
        <begin position="73"/>
        <end position="130"/>
    </location>
</feature>
<proteinExistence type="predicted"/>
<dbReference type="PROSITE" id="PS50012">
    <property type="entry name" value="RCC1_3"/>
    <property type="match status" value="7"/>
</dbReference>
<evidence type="ECO:0000256" key="2">
    <source>
        <dbReference type="ARBA" id="ARBA00022737"/>
    </source>
</evidence>
<dbReference type="GO" id="GO:0005085">
    <property type="term" value="F:guanyl-nucleotide exchange factor activity"/>
    <property type="evidence" value="ECO:0007669"/>
    <property type="project" value="TreeGrafter"/>
</dbReference>
<accession>A0A9W8E1C8</accession>
<dbReference type="PANTHER" id="PTHR45982:SF1">
    <property type="entry name" value="REGULATOR OF CHROMOSOME CONDENSATION"/>
    <property type="match status" value="1"/>
</dbReference>
<dbReference type="PANTHER" id="PTHR45982">
    <property type="entry name" value="REGULATOR OF CHROMOSOME CONDENSATION"/>
    <property type="match status" value="1"/>
</dbReference>